<keyword evidence="2" id="KW-1185">Reference proteome</keyword>
<gene>
    <name evidence="1" type="ORF">CVT24_004185</name>
</gene>
<feature type="non-terminal residue" evidence="1">
    <location>
        <position position="142"/>
    </location>
</feature>
<dbReference type="Gene3D" id="3.40.50.300">
    <property type="entry name" value="P-loop containing nucleotide triphosphate hydrolases"/>
    <property type="match status" value="1"/>
</dbReference>
<dbReference type="OrthoDB" id="2130433at2759"/>
<dbReference type="InParanoid" id="A0A409YX81"/>
<sequence length="142" mass="15489">MSQGWILMTTGTVAVKLRTDWSDEECEPFVILLAGPTGSGKSSFIEALGNDKSLGISKDQLEGFTQTVTAYHVKNMEFIEALGNDKSLGISKDQLEGFTQTVTAYHVKNMEVKGQYGTTPVCLLDSPGFSDTNISEMEIIEQ</sequence>
<reference evidence="1 2" key="1">
    <citation type="journal article" date="2018" name="Evol. Lett.">
        <title>Horizontal gene cluster transfer increased hallucinogenic mushroom diversity.</title>
        <authorList>
            <person name="Reynolds H.T."/>
            <person name="Vijayakumar V."/>
            <person name="Gluck-Thaler E."/>
            <person name="Korotkin H.B."/>
            <person name="Matheny P.B."/>
            <person name="Slot J.C."/>
        </authorList>
    </citation>
    <scope>NUCLEOTIDE SEQUENCE [LARGE SCALE GENOMIC DNA]</scope>
    <source>
        <strain evidence="1 2">2629</strain>
    </source>
</reference>
<accession>A0A409YX81</accession>
<organism evidence="1 2">
    <name type="scientific">Panaeolus cyanescens</name>
    <dbReference type="NCBI Taxonomy" id="181874"/>
    <lineage>
        <taxon>Eukaryota</taxon>
        <taxon>Fungi</taxon>
        <taxon>Dikarya</taxon>
        <taxon>Basidiomycota</taxon>
        <taxon>Agaricomycotina</taxon>
        <taxon>Agaricomycetes</taxon>
        <taxon>Agaricomycetidae</taxon>
        <taxon>Agaricales</taxon>
        <taxon>Agaricineae</taxon>
        <taxon>Galeropsidaceae</taxon>
        <taxon>Panaeolus</taxon>
    </lineage>
</organism>
<comment type="caution">
    <text evidence="1">The sequence shown here is derived from an EMBL/GenBank/DDBJ whole genome shotgun (WGS) entry which is preliminary data.</text>
</comment>
<evidence type="ECO:0000313" key="1">
    <source>
        <dbReference type="EMBL" id="PPR07626.1"/>
    </source>
</evidence>
<name>A0A409YX81_9AGAR</name>
<dbReference type="EMBL" id="NHTK01000394">
    <property type="protein sequence ID" value="PPR07626.1"/>
    <property type="molecule type" value="Genomic_DNA"/>
</dbReference>
<dbReference type="SUPFAM" id="SSF52540">
    <property type="entry name" value="P-loop containing nucleoside triphosphate hydrolases"/>
    <property type="match status" value="1"/>
</dbReference>
<dbReference type="AlphaFoldDB" id="A0A409YX81"/>
<evidence type="ECO:0000313" key="2">
    <source>
        <dbReference type="Proteomes" id="UP000284842"/>
    </source>
</evidence>
<dbReference type="Proteomes" id="UP000284842">
    <property type="component" value="Unassembled WGS sequence"/>
</dbReference>
<dbReference type="InterPro" id="IPR027417">
    <property type="entry name" value="P-loop_NTPase"/>
</dbReference>
<proteinExistence type="predicted"/>
<protein>
    <submittedName>
        <fullName evidence="1">Uncharacterized protein</fullName>
    </submittedName>
</protein>